<evidence type="ECO:0000256" key="1">
    <source>
        <dbReference type="ARBA" id="ARBA00022801"/>
    </source>
</evidence>
<keyword evidence="3" id="KW-0547">Nucleotide-binding</keyword>
<dbReference type="STRING" id="57664.SAMN05661003_105128"/>
<dbReference type="SUPFAM" id="SSF109604">
    <property type="entry name" value="HD-domain/PDEase-like"/>
    <property type="match status" value="1"/>
</dbReference>
<dbReference type="Gene3D" id="1.10.3210.40">
    <property type="match status" value="1"/>
</dbReference>
<protein>
    <submittedName>
        <fullName evidence="3">Helicase</fullName>
    </submittedName>
</protein>
<dbReference type="Proteomes" id="UP000243205">
    <property type="component" value="Unassembled WGS sequence"/>
</dbReference>
<evidence type="ECO:0000313" key="3">
    <source>
        <dbReference type="EMBL" id="SDE23712.1"/>
    </source>
</evidence>
<dbReference type="GO" id="GO:0004386">
    <property type="term" value="F:helicase activity"/>
    <property type="evidence" value="ECO:0007669"/>
    <property type="project" value="UniProtKB-KW"/>
</dbReference>
<proteinExistence type="predicted"/>
<accession>A0A1G7B9R8</accession>
<keyword evidence="3" id="KW-0347">Helicase</keyword>
<keyword evidence="1" id="KW-0378">Hydrolase</keyword>
<dbReference type="CDD" id="cd00077">
    <property type="entry name" value="HDc"/>
    <property type="match status" value="1"/>
</dbReference>
<dbReference type="InterPro" id="IPR003607">
    <property type="entry name" value="HD/PDEase_dom"/>
</dbReference>
<dbReference type="GO" id="GO:0031125">
    <property type="term" value="P:rRNA 3'-end processing"/>
    <property type="evidence" value="ECO:0007669"/>
    <property type="project" value="TreeGrafter"/>
</dbReference>
<organism evidence="3 4">
    <name type="scientific">Desulfuromonas thiophila</name>
    <dbReference type="NCBI Taxonomy" id="57664"/>
    <lineage>
        <taxon>Bacteria</taxon>
        <taxon>Pseudomonadati</taxon>
        <taxon>Thermodesulfobacteriota</taxon>
        <taxon>Desulfuromonadia</taxon>
        <taxon>Desulfuromonadales</taxon>
        <taxon>Desulfuromonadaceae</taxon>
        <taxon>Desulfuromonas</taxon>
    </lineage>
</organism>
<feature type="domain" description="HD" evidence="2">
    <location>
        <begin position="173"/>
        <end position="241"/>
    </location>
</feature>
<dbReference type="RefSeq" id="WP_171906350.1">
    <property type="nucleotide sequence ID" value="NZ_FNAQ01000005.1"/>
</dbReference>
<dbReference type="InterPro" id="IPR050798">
    <property type="entry name" value="YhaM_exoribonuc/phosphodiest"/>
</dbReference>
<dbReference type="Pfam" id="PF01966">
    <property type="entry name" value="HD"/>
    <property type="match status" value="1"/>
</dbReference>
<reference evidence="4" key="1">
    <citation type="submission" date="2016-10" db="EMBL/GenBank/DDBJ databases">
        <authorList>
            <person name="Varghese N."/>
            <person name="Submissions S."/>
        </authorList>
    </citation>
    <scope>NUCLEOTIDE SEQUENCE [LARGE SCALE GENOMIC DNA]</scope>
    <source>
        <strain evidence="4">DSM 8987</strain>
    </source>
</reference>
<gene>
    <name evidence="3" type="ORF">SAMN05661003_105128</name>
</gene>
<dbReference type="InterPro" id="IPR006674">
    <property type="entry name" value="HD_domain"/>
</dbReference>
<sequence>MSSALAHLRAGAVCGWFRLQQWTEALTRDGFPYLKLVLEDCSGQLTGFVWQQALVAQMQRQVLPSYALVKVQGQARWFQGGLRLDVSSLLVPGAQACSDLVGTEGFSAARLLPRSLCPQPDLLALLMAAVKQIEWPALRRFVEAVLLDRGISFAFVAAPASLRHHHSYPGGLLQHSLECFVLVSRHREFPRERAQLGMVAALFHDIGKILTLTHRMRRTSLGACLDHDKLTLEVLAPHLRKLDQDWPEGGEELRYLLTWKLCSRVPRYDMADLVACCDRLSTGLNRRAPHLGSRSGSVQAVDALLALRRG</sequence>
<keyword evidence="4" id="KW-1185">Reference proteome</keyword>
<evidence type="ECO:0000259" key="2">
    <source>
        <dbReference type="Pfam" id="PF01966"/>
    </source>
</evidence>
<name>A0A1G7B9R8_9BACT</name>
<keyword evidence="3" id="KW-0067">ATP-binding</keyword>
<dbReference type="GO" id="GO:0016787">
    <property type="term" value="F:hydrolase activity"/>
    <property type="evidence" value="ECO:0007669"/>
    <property type="project" value="UniProtKB-KW"/>
</dbReference>
<dbReference type="PANTHER" id="PTHR37294">
    <property type="entry name" value="3'-5' EXORIBONUCLEASE YHAM"/>
    <property type="match status" value="1"/>
</dbReference>
<dbReference type="EMBL" id="FNAQ01000005">
    <property type="protein sequence ID" value="SDE23712.1"/>
    <property type="molecule type" value="Genomic_DNA"/>
</dbReference>
<evidence type="ECO:0000313" key="4">
    <source>
        <dbReference type="Proteomes" id="UP000243205"/>
    </source>
</evidence>
<dbReference type="AlphaFoldDB" id="A0A1G7B9R8"/>
<dbReference type="PANTHER" id="PTHR37294:SF1">
    <property type="entry name" value="3'-5' EXORIBONUCLEASE YHAM"/>
    <property type="match status" value="1"/>
</dbReference>